<keyword evidence="4" id="KW-1185">Reference proteome</keyword>
<protein>
    <submittedName>
        <fullName evidence="3">Uncharacterized protein</fullName>
    </submittedName>
</protein>
<evidence type="ECO:0000256" key="1">
    <source>
        <dbReference type="SAM" id="Phobius"/>
    </source>
</evidence>
<evidence type="ECO:0000313" key="4">
    <source>
        <dbReference type="Proteomes" id="UP000004671"/>
    </source>
</evidence>
<dbReference type="Proteomes" id="UP000004671">
    <property type="component" value="Chromosome"/>
</dbReference>
<dbReference type="InParanoid" id="H1XSN6"/>
<reference evidence="3 4" key="1">
    <citation type="submission" date="2011-09" db="EMBL/GenBank/DDBJ databases">
        <title>The permanent draft genome of Caldithrix abyssi DSM 13497.</title>
        <authorList>
            <consortium name="US DOE Joint Genome Institute (JGI-PGF)"/>
            <person name="Lucas S."/>
            <person name="Han J."/>
            <person name="Lapidus A."/>
            <person name="Bruce D."/>
            <person name="Goodwin L."/>
            <person name="Pitluck S."/>
            <person name="Peters L."/>
            <person name="Kyrpides N."/>
            <person name="Mavromatis K."/>
            <person name="Ivanova N."/>
            <person name="Mikhailova N."/>
            <person name="Chertkov O."/>
            <person name="Detter J.C."/>
            <person name="Tapia R."/>
            <person name="Han C."/>
            <person name="Land M."/>
            <person name="Hauser L."/>
            <person name="Markowitz V."/>
            <person name="Cheng J.-F."/>
            <person name="Hugenholtz P."/>
            <person name="Woyke T."/>
            <person name="Wu D."/>
            <person name="Spring S."/>
            <person name="Brambilla E."/>
            <person name="Klenk H.-P."/>
            <person name="Eisen J.A."/>
        </authorList>
    </citation>
    <scope>NUCLEOTIDE SEQUENCE [LARGE SCALE GENOMIC DNA]</scope>
    <source>
        <strain evidence="3 4">DSM 13497</strain>
    </source>
</reference>
<accession>H1XSN6</accession>
<dbReference type="Proteomes" id="UP000183868">
    <property type="component" value="Chromosome"/>
</dbReference>
<keyword evidence="1" id="KW-1133">Transmembrane helix</keyword>
<dbReference type="PaxDb" id="880073-Calab_2977"/>
<keyword evidence="1" id="KW-0472">Membrane</keyword>
<gene>
    <name evidence="2" type="ORF">Cabys_1847</name>
    <name evidence="3" type="ORF">Calab_2977</name>
</gene>
<dbReference type="KEGG" id="caby:Cabys_1847"/>
<dbReference type="RefSeq" id="WP_006929941.1">
    <property type="nucleotide sequence ID" value="NZ_CM001402.1"/>
</dbReference>
<reference evidence="2 5" key="2">
    <citation type="submission" date="2016-11" db="EMBL/GenBank/DDBJ databases">
        <title>Genomic analysis of Caldithrix abyssi and proposal of a novel bacterial phylum Caldithrichaeota.</title>
        <authorList>
            <person name="Kublanov I."/>
            <person name="Sigalova O."/>
            <person name="Gavrilov S."/>
            <person name="Lebedinsky A."/>
            <person name="Ivanova N."/>
            <person name="Daum C."/>
            <person name="Reddy T."/>
            <person name="Klenk H.P."/>
            <person name="Goker M."/>
            <person name="Reva O."/>
            <person name="Miroshnichenko M."/>
            <person name="Kyprides N."/>
            <person name="Woyke T."/>
            <person name="Gelfand M."/>
        </authorList>
    </citation>
    <scope>NUCLEOTIDE SEQUENCE [LARGE SCALE GENOMIC DNA]</scope>
    <source>
        <strain evidence="2 5">LF13</strain>
    </source>
</reference>
<keyword evidence="1" id="KW-0812">Transmembrane</keyword>
<organism evidence="3 4">
    <name type="scientific">Caldithrix abyssi DSM 13497</name>
    <dbReference type="NCBI Taxonomy" id="880073"/>
    <lineage>
        <taxon>Bacteria</taxon>
        <taxon>Pseudomonadati</taxon>
        <taxon>Calditrichota</taxon>
        <taxon>Calditrichia</taxon>
        <taxon>Calditrichales</taxon>
        <taxon>Calditrichaceae</taxon>
        <taxon>Caldithrix</taxon>
    </lineage>
</organism>
<dbReference type="AlphaFoldDB" id="H1XSN6"/>
<proteinExistence type="predicted"/>
<dbReference type="EMBL" id="CM001402">
    <property type="protein sequence ID" value="EHO42584.1"/>
    <property type="molecule type" value="Genomic_DNA"/>
</dbReference>
<evidence type="ECO:0000313" key="2">
    <source>
        <dbReference type="EMBL" id="APF18596.1"/>
    </source>
</evidence>
<feature type="transmembrane region" description="Helical" evidence="1">
    <location>
        <begin position="7"/>
        <end position="31"/>
    </location>
</feature>
<dbReference type="EMBL" id="CP018099">
    <property type="protein sequence ID" value="APF18596.1"/>
    <property type="molecule type" value="Genomic_DNA"/>
</dbReference>
<dbReference type="HOGENOM" id="CLU_2804313_0_0_0"/>
<sequence length="67" mass="7669" precursor="true">MNKKELLMYFVTTFAVTLVVTAIVTFLYSLIVHGTGTVDWETSFRFAIILGIVLSWTKARESKPKER</sequence>
<evidence type="ECO:0000313" key="5">
    <source>
        <dbReference type="Proteomes" id="UP000183868"/>
    </source>
</evidence>
<evidence type="ECO:0000313" key="3">
    <source>
        <dbReference type="EMBL" id="EHO42584.1"/>
    </source>
</evidence>
<name>H1XSN6_CALAY</name>